<sequence>MLFPSSSVRYAWAEESTSIRGNKSAQAAICGLRQGVEEEHTYLSSQLEKWGVDASKYSSEPVEYCQFITAKFPFCNDAHYVAFLLASTITFISLSAYLARKLKRVAHPKYLHWIERFASESFQASCMQNEQVLNDICKDANLSLNSGKVGGFGIEIHYRKAMQLSVNFFARHVTIEECCIVPLTKEHNPARELILVACALDSPCCSYMKCEAYTKDFTCLVLNIIPIVKVGFVHENVRNALSQLADFQVKATGIKDIDEVNIGQSFTDLLLTIGSSKNTCNARVHVVAALYDNYDNKLKSAVSSECMDKCILHTNLESSTVKLDLFREISRNTNNEKLLSIYVGNGIDDLGCLLEADIGIVLNPCPELLFLSTQFGVSFVPLWEVTVAKQKQMREGIHFLWKSRTGTLYVVKTLDEITAFMYGAFKIDCTPETKNASGPYESSSLGNLFSSLPKPKSASQSAYFSLVENMRFEKQQAEKPEIYLTSATPRKPPKKEKLPLALILPKPKNLNLSVDSSNVQKRELEKKQTEQADGNQKVEKAEDDIQMPPAKKEKLPLALLLPKPKNLNPFVHSSNVEKRELEKQQARQADGNQKFEEEKDDIQMLPSKKEKLPLALLLPKPKNLNPSVDSSNVEKKEQAEQQDVNQKEEDAVEDGNKQVEKEEDMQADGKTK</sequence>
<feature type="region of interest" description="Disordered" evidence="1">
    <location>
        <begin position="511"/>
        <end position="672"/>
    </location>
</feature>
<feature type="compositionally biased region" description="Low complexity" evidence="1">
    <location>
        <begin position="556"/>
        <end position="569"/>
    </location>
</feature>
<proteinExistence type="predicted"/>
<comment type="caution">
    <text evidence="3">The sequence shown here is derived from an EMBL/GenBank/DDBJ whole genome shotgun (WGS) entry which is preliminary data.</text>
</comment>
<dbReference type="SUPFAM" id="SSF48613">
    <property type="entry name" value="Heme oxygenase-like"/>
    <property type="match status" value="1"/>
</dbReference>
<dbReference type="InterPro" id="IPR004305">
    <property type="entry name" value="Thiaminase-2/PQQC"/>
</dbReference>
<dbReference type="STRING" id="74649.A0A2P6QH28"/>
<feature type="domain" description="Thiaminase-2/PQQC" evidence="2">
    <location>
        <begin position="36"/>
        <end position="141"/>
    </location>
</feature>
<dbReference type="Proteomes" id="UP000238479">
    <property type="component" value="Chromosome 5"/>
</dbReference>
<dbReference type="Gramene" id="PRQ33483">
    <property type="protein sequence ID" value="PRQ33483"/>
    <property type="gene ID" value="RchiOBHm_Chr5g0058131"/>
</dbReference>
<gene>
    <name evidence="3" type="ORF">RchiOBHm_Chr5g0058131</name>
</gene>
<dbReference type="AlphaFoldDB" id="A0A2P6QH28"/>
<evidence type="ECO:0000256" key="1">
    <source>
        <dbReference type="SAM" id="MobiDB-lite"/>
    </source>
</evidence>
<evidence type="ECO:0000259" key="2">
    <source>
        <dbReference type="Pfam" id="PF03070"/>
    </source>
</evidence>
<dbReference type="PANTHER" id="PTHR43198">
    <property type="entry name" value="BIFUNCTIONAL TH2 PROTEIN"/>
    <property type="match status" value="1"/>
</dbReference>
<name>A0A2P6QH28_ROSCH</name>
<organism evidence="3 4">
    <name type="scientific">Rosa chinensis</name>
    <name type="common">China rose</name>
    <dbReference type="NCBI Taxonomy" id="74649"/>
    <lineage>
        <taxon>Eukaryota</taxon>
        <taxon>Viridiplantae</taxon>
        <taxon>Streptophyta</taxon>
        <taxon>Embryophyta</taxon>
        <taxon>Tracheophyta</taxon>
        <taxon>Spermatophyta</taxon>
        <taxon>Magnoliopsida</taxon>
        <taxon>eudicotyledons</taxon>
        <taxon>Gunneridae</taxon>
        <taxon>Pentapetalae</taxon>
        <taxon>rosids</taxon>
        <taxon>fabids</taxon>
        <taxon>Rosales</taxon>
        <taxon>Rosaceae</taxon>
        <taxon>Rosoideae</taxon>
        <taxon>Rosoideae incertae sedis</taxon>
        <taxon>Rosa</taxon>
    </lineage>
</organism>
<keyword evidence="4" id="KW-1185">Reference proteome</keyword>
<reference evidence="3 4" key="1">
    <citation type="journal article" date="2018" name="Nat. Genet.">
        <title>The Rosa genome provides new insights in the design of modern roses.</title>
        <authorList>
            <person name="Bendahmane M."/>
        </authorList>
    </citation>
    <scope>NUCLEOTIDE SEQUENCE [LARGE SCALE GENOMIC DNA]</scope>
    <source>
        <strain evidence="4">cv. Old Blush</strain>
    </source>
</reference>
<dbReference type="InterPro" id="IPR050967">
    <property type="entry name" value="Thiamine_Salvage_TenA"/>
</dbReference>
<dbReference type="Pfam" id="PF03070">
    <property type="entry name" value="TENA_THI-4"/>
    <property type="match status" value="1"/>
</dbReference>
<evidence type="ECO:0000313" key="3">
    <source>
        <dbReference type="EMBL" id="PRQ33483.1"/>
    </source>
</evidence>
<dbReference type="PANTHER" id="PTHR43198:SF2">
    <property type="entry name" value="SI:CH1073-67J19.1-RELATED"/>
    <property type="match status" value="1"/>
</dbReference>
<feature type="compositionally biased region" description="Basic and acidic residues" evidence="1">
    <location>
        <begin position="575"/>
        <end position="585"/>
    </location>
</feature>
<dbReference type="Gene3D" id="1.20.910.10">
    <property type="entry name" value="Heme oxygenase-like"/>
    <property type="match status" value="1"/>
</dbReference>
<dbReference type="GO" id="GO:0006772">
    <property type="term" value="P:thiamine metabolic process"/>
    <property type="evidence" value="ECO:0007669"/>
    <property type="project" value="UniProtKB-ARBA"/>
</dbReference>
<protein>
    <submittedName>
        <fullName evidence="3">Putative heme oxygenase-like, multi-helical</fullName>
    </submittedName>
</protein>
<evidence type="ECO:0000313" key="4">
    <source>
        <dbReference type="Proteomes" id="UP000238479"/>
    </source>
</evidence>
<dbReference type="InterPro" id="IPR016084">
    <property type="entry name" value="Haem_Oase-like_multi-hlx"/>
</dbReference>
<dbReference type="EMBL" id="PDCK01000043">
    <property type="protein sequence ID" value="PRQ33483.1"/>
    <property type="molecule type" value="Genomic_DNA"/>
</dbReference>
<feature type="compositionally biased region" description="Low complexity" evidence="1">
    <location>
        <begin position="613"/>
        <end position="627"/>
    </location>
</feature>
<dbReference type="GO" id="GO:0005829">
    <property type="term" value="C:cytosol"/>
    <property type="evidence" value="ECO:0007669"/>
    <property type="project" value="TreeGrafter"/>
</dbReference>
<feature type="compositionally biased region" description="Basic and acidic residues" evidence="1">
    <location>
        <begin position="520"/>
        <end position="540"/>
    </location>
</feature>
<feature type="compositionally biased region" description="Basic and acidic residues" evidence="1">
    <location>
        <begin position="632"/>
        <end position="660"/>
    </location>
</feature>
<dbReference type="OrthoDB" id="10639163at2759"/>
<accession>A0A2P6QH28</accession>